<feature type="domain" description="Solute-binding protein family 5" evidence="4">
    <location>
        <begin position="2"/>
        <end position="278"/>
    </location>
</feature>
<reference evidence="5" key="1">
    <citation type="journal article" date="2014" name="Front. Microbiol.">
        <title>High frequency of phylogenetically diverse reductive dehalogenase-homologous genes in deep subseafloor sedimentary metagenomes.</title>
        <authorList>
            <person name="Kawai M."/>
            <person name="Futagami T."/>
            <person name="Toyoda A."/>
            <person name="Takaki Y."/>
            <person name="Nishi S."/>
            <person name="Hori S."/>
            <person name="Arai W."/>
            <person name="Tsubouchi T."/>
            <person name="Morono Y."/>
            <person name="Uchiyama I."/>
            <person name="Ito T."/>
            <person name="Fujiyama A."/>
            <person name="Inagaki F."/>
            <person name="Takami H."/>
        </authorList>
    </citation>
    <scope>NUCLEOTIDE SEQUENCE</scope>
    <source>
        <strain evidence="5">Expedition CK06-06</strain>
    </source>
</reference>
<dbReference type="Gene3D" id="3.90.76.10">
    <property type="entry name" value="Dipeptide-binding Protein, Domain 1"/>
    <property type="match status" value="1"/>
</dbReference>
<dbReference type="AlphaFoldDB" id="X1FY11"/>
<comment type="caution">
    <text evidence="5">The sequence shown here is derived from an EMBL/GenBank/DDBJ whole genome shotgun (WGS) entry which is preliminary data.</text>
</comment>
<evidence type="ECO:0000256" key="3">
    <source>
        <dbReference type="ARBA" id="ARBA00022729"/>
    </source>
</evidence>
<gene>
    <name evidence="5" type="ORF">S03H2_33683</name>
</gene>
<evidence type="ECO:0000259" key="4">
    <source>
        <dbReference type="Pfam" id="PF00496"/>
    </source>
</evidence>
<name>X1FY11_9ZZZZ</name>
<dbReference type="Gene3D" id="3.40.190.10">
    <property type="entry name" value="Periplasmic binding protein-like II"/>
    <property type="match status" value="1"/>
</dbReference>
<comment type="similarity">
    <text evidence="1">Belongs to the bacterial solute-binding protein 5 family.</text>
</comment>
<proteinExistence type="inferred from homology"/>
<dbReference type="GO" id="GO:0015833">
    <property type="term" value="P:peptide transport"/>
    <property type="evidence" value="ECO:0007669"/>
    <property type="project" value="TreeGrafter"/>
</dbReference>
<dbReference type="SUPFAM" id="SSF53850">
    <property type="entry name" value="Periplasmic binding protein-like II"/>
    <property type="match status" value="1"/>
</dbReference>
<evidence type="ECO:0000256" key="2">
    <source>
        <dbReference type="ARBA" id="ARBA00022448"/>
    </source>
</evidence>
<feature type="non-terminal residue" evidence="5">
    <location>
        <position position="285"/>
    </location>
</feature>
<keyword evidence="2" id="KW-0813">Transport</keyword>
<evidence type="ECO:0000313" key="5">
    <source>
        <dbReference type="EMBL" id="GAH49887.1"/>
    </source>
</evidence>
<dbReference type="Gene3D" id="3.10.105.10">
    <property type="entry name" value="Dipeptide-binding Protein, Domain 3"/>
    <property type="match status" value="1"/>
</dbReference>
<dbReference type="EMBL" id="BARU01020518">
    <property type="protein sequence ID" value="GAH49887.1"/>
    <property type="molecule type" value="Genomic_DNA"/>
</dbReference>
<dbReference type="InterPro" id="IPR000914">
    <property type="entry name" value="SBP_5_dom"/>
</dbReference>
<dbReference type="PANTHER" id="PTHR30290">
    <property type="entry name" value="PERIPLASMIC BINDING COMPONENT OF ABC TRANSPORTER"/>
    <property type="match status" value="1"/>
</dbReference>
<feature type="non-terminal residue" evidence="5">
    <location>
        <position position="1"/>
    </location>
</feature>
<dbReference type="InterPro" id="IPR039424">
    <property type="entry name" value="SBP_5"/>
</dbReference>
<dbReference type="PANTHER" id="PTHR30290:SF9">
    <property type="entry name" value="OLIGOPEPTIDE-BINDING PROTEIN APPA"/>
    <property type="match status" value="1"/>
</dbReference>
<accession>X1FY11</accession>
<evidence type="ECO:0000256" key="1">
    <source>
        <dbReference type="ARBA" id="ARBA00005695"/>
    </source>
</evidence>
<protein>
    <recommendedName>
        <fullName evidence="4">Solute-binding protein family 5 domain-containing protein</fullName>
    </recommendedName>
</protein>
<keyword evidence="3" id="KW-0732">Signal</keyword>
<dbReference type="Pfam" id="PF00496">
    <property type="entry name" value="SBP_bac_5"/>
    <property type="match status" value="1"/>
</dbReference>
<sequence length="285" mass="32266">IVLNQPFGSFIPLLSYTSSSIISPSYHSNTTYVNLNDRLIGTGPFIFKSLTIPIEVRLEKNYDYWGNNPYLYTIFFVIIPNPITRSQAMLAGDVNMIFDADLDFLDEFNNTRYIHIEEMGPDLNYWYMAFDTYRINVTWREVISKAYNYSYIIEEIQGGNAVRGPPAVPSGIPGHNSSVTVAQYNIPEARMIMQSMGFGIGWDVGSQVGDIFTPGAHETNWSNARFFSDTFGYALDVNYLNGNGINRDLNDLLFSDLEKIGIDTNETTRDETEFLNDGKNGLLRV</sequence>
<dbReference type="GO" id="GO:1904680">
    <property type="term" value="F:peptide transmembrane transporter activity"/>
    <property type="evidence" value="ECO:0007669"/>
    <property type="project" value="TreeGrafter"/>
</dbReference>
<organism evidence="5">
    <name type="scientific">marine sediment metagenome</name>
    <dbReference type="NCBI Taxonomy" id="412755"/>
    <lineage>
        <taxon>unclassified sequences</taxon>
        <taxon>metagenomes</taxon>
        <taxon>ecological metagenomes</taxon>
    </lineage>
</organism>